<accession>A0ABY6ZJY7</accession>
<evidence type="ECO:0000313" key="1">
    <source>
        <dbReference type="EMBL" id="WAH42386.1"/>
    </source>
</evidence>
<dbReference type="RefSeq" id="WP_268006268.1">
    <property type="nucleotide sequence ID" value="NZ_BSUT01000001.1"/>
</dbReference>
<name>A0ABY6ZJY7_9BACL</name>
<evidence type="ECO:0000313" key="2">
    <source>
        <dbReference type="Proteomes" id="UP001164761"/>
    </source>
</evidence>
<keyword evidence="2" id="KW-1185">Reference proteome</keyword>
<reference evidence="1" key="1">
    <citation type="submission" date="2022-08" db="EMBL/GenBank/DDBJ databases">
        <title>Alicyclobacillus fastidiosus DSM 17978, complete genome.</title>
        <authorList>
            <person name="Wang Q."/>
            <person name="Cai R."/>
            <person name="Wang Z."/>
        </authorList>
    </citation>
    <scope>NUCLEOTIDE SEQUENCE</scope>
    <source>
        <strain evidence="1">DSM 17978</strain>
    </source>
</reference>
<organism evidence="1 2">
    <name type="scientific">Alicyclobacillus fastidiosus</name>
    <dbReference type="NCBI Taxonomy" id="392011"/>
    <lineage>
        <taxon>Bacteria</taxon>
        <taxon>Bacillati</taxon>
        <taxon>Bacillota</taxon>
        <taxon>Bacilli</taxon>
        <taxon>Bacillales</taxon>
        <taxon>Alicyclobacillaceae</taxon>
        <taxon>Alicyclobacillus</taxon>
    </lineage>
</organism>
<dbReference type="EMBL" id="CP104067">
    <property type="protein sequence ID" value="WAH42386.1"/>
    <property type="molecule type" value="Genomic_DNA"/>
</dbReference>
<sequence>MTTMQNIMERLDDLRNQVFLHSLTSKSIDELLNMRQEALDLKESFLNCSFIGTEVEVLDTLRVEIMECELTTHILASEAMYQDTQEQIQKLSDLYQMTLM</sequence>
<proteinExistence type="predicted"/>
<gene>
    <name evidence="1" type="ORF">NZD89_02455</name>
</gene>
<dbReference type="Proteomes" id="UP001164761">
    <property type="component" value="Chromosome"/>
</dbReference>
<protein>
    <submittedName>
        <fullName evidence="1">Uncharacterized protein</fullName>
    </submittedName>
</protein>